<evidence type="ECO:0000256" key="7">
    <source>
        <dbReference type="SAM" id="MobiDB-lite"/>
    </source>
</evidence>
<dbReference type="InterPro" id="IPR001849">
    <property type="entry name" value="PH_domain"/>
</dbReference>
<dbReference type="InterPro" id="IPR045258">
    <property type="entry name" value="ACAP1/2/3-like"/>
</dbReference>
<dbReference type="InterPro" id="IPR027267">
    <property type="entry name" value="AH/BAR_dom_sf"/>
</dbReference>
<dbReference type="InterPro" id="IPR001164">
    <property type="entry name" value="ArfGAP_dom"/>
</dbReference>
<dbReference type="EMBL" id="BLQM01000527">
    <property type="protein sequence ID" value="GMH93560.1"/>
    <property type="molecule type" value="Genomic_DNA"/>
</dbReference>
<keyword evidence="2" id="KW-0479">Metal-binding</keyword>
<accession>A0A9W7EX51</accession>
<evidence type="ECO:0000256" key="6">
    <source>
        <dbReference type="SAM" id="Coils"/>
    </source>
</evidence>
<comment type="caution">
    <text evidence="10">The sequence shown here is derived from an EMBL/GenBank/DDBJ whole genome shotgun (WGS) entry which is preliminary data.</text>
</comment>
<dbReference type="InterPro" id="IPR011993">
    <property type="entry name" value="PH-like_dom_sf"/>
</dbReference>
<feature type="domain" description="Arf-GAP" evidence="9">
    <location>
        <begin position="632"/>
        <end position="750"/>
    </location>
</feature>
<dbReference type="Gene3D" id="1.25.40.20">
    <property type="entry name" value="Ankyrin repeat-containing domain"/>
    <property type="match status" value="1"/>
</dbReference>
<dbReference type="PRINTS" id="PR00405">
    <property type="entry name" value="REVINTRACTNG"/>
</dbReference>
<evidence type="ECO:0000259" key="8">
    <source>
        <dbReference type="PROSITE" id="PS50003"/>
    </source>
</evidence>
<dbReference type="PROSITE" id="PS50003">
    <property type="entry name" value="PH_DOMAIN"/>
    <property type="match status" value="1"/>
</dbReference>
<evidence type="ECO:0000313" key="10">
    <source>
        <dbReference type="EMBL" id="GMH93560.1"/>
    </source>
</evidence>
<keyword evidence="6" id="KW-0175">Coiled coil</keyword>
<dbReference type="SMART" id="SM00233">
    <property type="entry name" value="PH"/>
    <property type="match status" value="1"/>
</dbReference>
<keyword evidence="3 5" id="KW-0863">Zinc-finger</keyword>
<evidence type="ECO:0000256" key="3">
    <source>
        <dbReference type="ARBA" id="ARBA00022771"/>
    </source>
</evidence>
<dbReference type="Gene3D" id="1.10.220.150">
    <property type="entry name" value="Arf GTPase activating protein"/>
    <property type="match status" value="1"/>
</dbReference>
<dbReference type="PANTHER" id="PTHR23180">
    <property type="entry name" value="CENTAURIN/ARF"/>
    <property type="match status" value="1"/>
</dbReference>
<dbReference type="SUPFAM" id="SSF48403">
    <property type="entry name" value="Ankyrin repeat"/>
    <property type="match status" value="1"/>
</dbReference>
<dbReference type="CDD" id="cd08204">
    <property type="entry name" value="ArfGap"/>
    <property type="match status" value="1"/>
</dbReference>
<keyword evidence="4" id="KW-0862">Zinc</keyword>
<feature type="compositionally biased region" description="Basic and acidic residues" evidence="7">
    <location>
        <begin position="55"/>
        <end position="64"/>
    </location>
</feature>
<proteinExistence type="predicted"/>
<dbReference type="InterPro" id="IPR002110">
    <property type="entry name" value="Ankyrin_rpt"/>
</dbReference>
<dbReference type="InterPro" id="IPR038508">
    <property type="entry name" value="ArfGAP_dom_sf"/>
</dbReference>
<dbReference type="Pfam" id="PF00023">
    <property type="entry name" value="Ank"/>
    <property type="match status" value="1"/>
</dbReference>
<feature type="coiled-coil region" evidence="6">
    <location>
        <begin position="257"/>
        <end position="291"/>
    </location>
</feature>
<feature type="compositionally biased region" description="Low complexity" evidence="7">
    <location>
        <begin position="66"/>
        <end position="76"/>
    </location>
</feature>
<sequence length="857" mass="95259">LEIKSLKYRILELEVRTASPKNPNSTPIEEIKTPSKSSSLTASLRAAASALKSSVKREEREGGLESRNGSEGVGVRSRGGSGDVTPLVPQAEELVIPSSLGSSNIELLMRAKSSIEPSHNTQKIQDELLNTDYGPRALKDLDFGSVFEGGNEVEWEEDSPLFRIKLMEVEGNVEGLREHMLKLVGICRGYCEKGAEFVLTGRRFAQEMRNLHEESSRIRLGSLAPAMVRFGETLEEIQNYQDALLSSLETTFSAPMEQFVKREVKEVKRKRQELGRNLEEYEANLSRLLLLKNNTEPSIILERENAVSTSKRRFELTRFEMVDLLNKLEIKKKFQLVERVCSGLYANLGFFHQCHTLVAVREPSMRDLQGQLMLARKGFAKTERIWGAKKTQLEMELNHGFFPRPRFPSNDTLHSRNPSSSGFKSLLASAMSTGPKIPEQSFAERKTAPSPTTTNELAGGNPGGDEKTEGEEDEINAMLAAKRAQAISSPGRLSEHDVRDGIVKHGYLWKKSANVKGDWKRRWFLIQGGKLKYQRQEELVVTGPPVTVCDIMLCTVRERNKPTDSRFKFEIVSPTNRTYVLKAESVSDYNEWVGAIRAQTESLLVGGAAGEMANVENRGPAGVSTLGVPSPEKVKEILAENSTCADCGASKPDWVSINLGICICIGCSGIHRSLGVHVSKVRSLTLDNWSVPMLNVLAFLGNSISNSVYESKKEVELSRPPFGCDRSESEKFIRAKYLDKAFVECGEHMDLDLNLWNSAQNGDLISCMKFIAMGGNVNYVNNSHKNYSCLHICCVCEENKDPHMLECIELLLQNGANINLTTEEEEEEEGKSMLDLAIEGGKVELIAFLVAKLEGSV</sequence>
<feature type="domain" description="PH" evidence="8">
    <location>
        <begin position="501"/>
        <end position="601"/>
    </location>
</feature>
<dbReference type="Pfam" id="PF16746">
    <property type="entry name" value="BAR_3"/>
    <property type="match status" value="1"/>
</dbReference>
<dbReference type="PROSITE" id="PS50115">
    <property type="entry name" value="ARFGAP"/>
    <property type="match status" value="1"/>
</dbReference>
<dbReference type="InterPro" id="IPR036770">
    <property type="entry name" value="Ankyrin_rpt-contain_sf"/>
</dbReference>
<dbReference type="GO" id="GO:0005096">
    <property type="term" value="F:GTPase activator activity"/>
    <property type="evidence" value="ECO:0007669"/>
    <property type="project" value="UniProtKB-KW"/>
</dbReference>
<reference evidence="11" key="1">
    <citation type="journal article" date="2023" name="Commun. Biol.">
        <title>Genome analysis of Parmales, the sister group of diatoms, reveals the evolutionary specialization of diatoms from phago-mixotrophs to photoautotrophs.</title>
        <authorList>
            <person name="Ban H."/>
            <person name="Sato S."/>
            <person name="Yoshikawa S."/>
            <person name="Yamada K."/>
            <person name="Nakamura Y."/>
            <person name="Ichinomiya M."/>
            <person name="Sato N."/>
            <person name="Blanc-Mathieu R."/>
            <person name="Endo H."/>
            <person name="Kuwata A."/>
            <person name="Ogata H."/>
        </authorList>
    </citation>
    <scope>NUCLEOTIDE SEQUENCE [LARGE SCALE GENOMIC DNA]</scope>
</reference>
<evidence type="ECO:0000256" key="5">
    <source>
        <dbReference type="PROSITE-ProRule" id="PRU00288"/>
    </source>
</evidence>
<dbReference type="InterPro" id="IPR037278">
    <property type="entry name" value="ARFGAP/RecO"/>
</dbReference>
<protein>
    <recommendedName>
        <fullName evidence="12">Arf GTPase activating protein</fullName>
    </recommendedName>
</protein>
<dbReference type="SMART" id="SM00105">
    <property type="entry name" value="ArfGap"/>
    <property type="match status" value="1"/>
</dbReference>
<evidence type="ECO:0000313" key="11">
    <source>
        <dbReference type="Proteomes" id="UP001162640"/>
    </source>
</evidence>
<name>A0A9W7EX51_9STRA</name>
<gene>
    <name evidence="10" type="ORF">TL16_g12663</name>
</gene>
<feature type="region of interest" description="Disordered" evidence="7">
    <location>
        <begin position="434"/>
        <end position="471"/>
    </location>
</feature>
<dbReference type="PANTHER" id="PTHR23180:SF160">
    <property type="entry name" value="ADP-RIBOSYLATION FACTOR GTPASE-ACTIVATING PROTEIN EFFECTOR PROTEIN 1"/>
    <property type="match status" value="1"/>
</dbReference>
<keyword evidence="1" id="KW-0343">GTPase activation</keyword>
<feature type="non-terminal residue" evidence="10">
    <location>
        <position position="857"/>
    </location>
</feature>
<organism evidence="10 11">
    <name type="scientific">Triparma laevis f. inornata</name>
    <dbReference type="NCBI Taxonomy" id="1714386"/>
    <lineage>
        <taxon>Eukaryota</taxon>
        <taxon>Sar</taxon>
        <taxon>Stramenopiles</taxon>
        <taxon>Ochrophyta</taxon>
        <taxon>Bolidophyceae</taxon>
        <taxon>Parmales</taxon>
        <taxon>Triparmaceae</taxon>
        <taxon>Triparma</taxon>
    </lineage>
</organism>
<dbReference type="FunFam" id="1.10.220.150:FF:000009">
    <property type="entry name" value="stromal membrane-associated protein 1 isoform X1"/>
    <property type="match status" value="1"/>
</dbReference>
<dbReference type="CDD" id="cd13250">
    <property type="entry name" value="PH_ACAP"/>
    <property type="match status" value="1"/>
</dbReference>
<dbReference type="SUPFAM" id="SSF103657">
    <property type="entry name" value="BAR/IMD domain-like"/>
    <property type="match status" value="1"/>
</dbReference>
<dbReference type="Gene3D" id="1.20.1270.60">
    <property type="entry name" value="Arfaptin homology (AH) domain/BAR domain"/>
    <property type="match status" value="1"/>
</dbReference>
<evidence type="ECO:0000259" key="9">
    <source>
        <dbReference type="PROSITE" id="PS50115"/>
    </source>
</evidence>
<dbReference type="Proteomes" id="UP001162640">
    <property type="component" value="Unassembled WGS sequence"/>
</dbReference>
<dbReference type="Pfam" id="PF00169">
    <property type="entry name" value="PH"/>
    <property type="match status" value="1"/>
</dbReference>
<dbReference type="GO" id="GO:0005737">
    <property type="term" value="C:cytoplasm"/>
    <property type="evidence" value="ECO:0007669"/>
    <property type="project" value="InterPro"/>
</dbReference>
<evidence type="ECO:0000256" key="1">
    <source>
        <dbReference type="ARBA" id="ARBA00022468"/>
    </source>
</evidence>
<dbReference type="SUPFAM" id="SSF57863">
    <property type="entry name" value="ArfGap/RecO-like zinc finger"/>
    <property type="match status" value="1"/>
</dbReference>
<dbReference type="InterPro" id="IPR004148">
    <property type="entry name" value="BAR_dom"/>
</dbReference>
<evidence type="ECO:0000256" key="4">
    <source>
        <dbReference type="ARBA" id="ARBA00022833"/>
    </source>
</evidence>
<dbReference type="Gene3D" id="2.30.29.30">
    <property type="entry name" value="Pleckstrin-homology domain (PH domain)/Phosphotyrosine-binding domain (PTB)"/>
    <property type="match status" value="1"/>
</dbReference>
<evidence type="ECO:0000256" key="2">
    <source>
        <dbReference type="ARBA" id="ARBA00022723"/>
    </source>
</evidence>
<feature type="region of interest" description="Disordered" evidence="7">
    <location>
        <begin position="17"/>
        <end position="89"/>
    </location>
</feature>
<dbReference type="Pfam" id="PF01412">
    <property type="entry name" value="ArfGap"/>
    <property type="match status" value="1"/>
</dbReference>
<dbReference type="AlphaFoldDB" id="A0A9W7EX51"/>
<feature type="non-terminal residue" evidence="10">
    <location>
        <position position="1"/>
    </location>
</feature>
<dbReference type="SUPFAM" id="SSF50729">
    <property type="entry name" value="PH domain-like"/>
    <property type="match status" value="1"/>
</dbReference>
<evidence type="ECO:0008006" key="12">
    <source>
        <dbReference type="Google" id="ProtNLM"/>
    </source>
</evidence>
<dbReference type="GO" id="GO:0008270">
    <property type="term" value="F:zinc ion binding"/>
    <property type="evidence" value="ECO:0007669"/>
    <property type="project" value="UniProtKB-KW"/>
</dbReference>
<feature type="compositionally biased region" description="Low complexity" evidence="7">
    <location>
        <begin position="35"/>
        <end position="53"/>
    </location>
</feature>